<evidence type="ECO:0000313" key="3">
    <source>
        <dbReference type="EMBL" id="AJD93075.1"/>
    </source>
</evidence>
<dbReference type="Gene3D" id="2.40.260.10">
    <property type="entry name" value="Sortase"/>
    <property type="match status" value="1"/>
</dbReference>
<dbReference type="GO" id="GO:0016787">
    <property type="term" value="F:hydrolase activity"/>
    <property type="evidence" value="ECO:0007669"/>
    <property type="project" value="UniProtKB-KW"/>
</dbReference>
<evidence type="ECO:0000256" key="2">
    <source>
        <dbReference type="PIRSR" id="PIRSR605754-1"/>
    </source>
</evidence>
<dbReference type="NCBIfam" id="TIGR01076">
    <property type="entry name" value="sortase_fam"/>
    <property type="match status" value="1"/>
</dbReference>
<dbReference type="BioCyc" id="JESP1508404:G14D9-13041-MONOMER"/>
<proteinExistence type="predicted"/>
<protein>
    <recommendedName>
        <fullName evidence="5">Sortase</fullName>
    </recommendedName>
</protein>
<dbReference type="EMBL" id="CP009417">
    <property type="protein sequence ID" value="AJD93075.1"/>
    <property type="molecule type" value="Genomic_DNA"/>
</dbReference>
<dbReference type="HOGENOM" id="CLU_045680_8_1_9"/>
<dbReference type="InterPro" id="IPR005754">
    <property type="entry name" value="Sortase"/>
</dbReference>
<organism evidence="3 4">
    <name type="scientific">Jeotgalibacillus malaysiensis</name>
    <dbReference type="NCBI Taxonomy" id="1508404"/>
    <lineage>
        <taxon>Bacteria</taxon>
        <taxon>Bacillati</taxon>
        <taxon>Bacillota</taxon>
        <taxon>Bacilli</taxon>
        <taxon>Bacillales</taxon>
        <taxon>Caryophanaceae</taxon>
        <taxon>Jeotgalibacillus</taxon>
    </lineage>
</organism>
<name>A0A0B5AS27_9BACL</name>
<dbReference type="InterPro" id="IPR042000">
    <property type="entry name" value="Sortase_D_2"/>
</dbReference>
<gene>
    <name evidence="3" type="ORF">JMA_37570</name>
</gene>
<dbReference type="PROSITE" id="PS51257">
    <property type="entry name" value="PROKAR_LIPOPROTEIN"/>
    <property type="match status" value="1"/>
</dbReference>
<keyword evidence="1" id="KW-0378">Hydrolase</keyword>
<evidence type="ECO:0000313" key="4">
    <source>
        <dbReference type="Proteomes" id="UP000031449"/>
    </source>
</evidence>
<dbReference type="InterPro" id="IPR023365">
    <property type="entry name" value="Sortase_dom-sf"/>
</dbReference>
<dbReference type="SUPFAM" id="SSF63817">
    <property type="entry name" value="Sortase"/>
    <property type="match status" value="1"/>
</dbReference>
<dbReference type="OrthoDB" id="1648028at2"/>
<feature type="active site" description="Acyl-thioester intermediate" evidence="2">
    <location>
        <position position="170"/>
    </location>
</feature>
<dbReference type="Pfam" id="PF04203">
    <property type="entry name" value="Sortase"/>
    <property type="match status" value="1"/>
</dbReference>
<evidence type="ECO:0000256" key="1">
    <source>
        <dbReference type="ARBA" id="ARBA00022801"/>
    </source>
</evidence>
<evidence type="ECO:0008006" key="5">
    <source>
        <dbReference type="Google" id="ProtNLM"/>
    </source>
</evidence>
<geneLocation type="plasmid" evidence="4"/>
<feature type="active site" description="Proton donor/acceptor" evidence="2">
    <location>
        <position position="108"/>
    </location>
</feature>
<dbReference type="AlphaFoldDB" id="A0A0B5AS27"/>
<dbReference type="Proteomes" id="UP000031449">
    <property type="component" value="Plasmid unnamed"/>
</dbReference>
<keyword evidence="3" id="KW-0614">Plasmid</keyword>
<reference evidence="3 4" key="1">
    <citation type="submission" date="2014-08" db="EMBL/GenBank/DDBJ databases">
        <title>Complete genome of a marine bacteria Jeotgalibacillus malaysiensis.</title>
        <authorList>
            <person name="Yaakop A.S."/>
            <person name="Chan K.-G."/>
            <person name="Goh K.M."/>
        </authorList>
    </citation>
    <scope>NUCLEOTIDE SEQUENCE [LARGE SCALE GENOMIC DNA]</scope>
    <source>
        <strain evidence="3 4">D5</strain>
        <plasmid evidence="4">Plasmid</plasmid>
    </source>
</reference>
<accession>A0A0B5AS27</accession>
<sequence length="195" mass="21886">MTMKKWIGVAFILLGCVLLLLPVVEREQQERKIEVIQDAMAKIENGNEKDVPPEIKKEMNHALILTIPAIDLKQVVLETTTKGNLDKALTQIKENQRLGEGNFAIAGHRSRVHGRHFNRLDELKSGDEIVLENKDYRYTYNVVGKTTVLPSQVEVLDDKPGKSLVSLVTCTPINTATHRLIVTGKLVDKQKKDPS</sequence>
<keyword evidence="4" id="KW-1185">Reference proteome</keyword>
<dbReference type="KEGG" id="jeo:JMA_37570"/>
<dbReference type="CDD" id="cd06166">
    <property type="entry name" value="Sortase_D_2"/>
    <property type="match status" value="1"/>
</dbReference>